<gene>
    <name evidence="1" type="ORF">B0I18_107185</name>
</gene>
<evidence type="ECO:0000313" key="1">
    <source>
        <dbReference type="EMBL" id="PSK90773.1"/>
    </source>
</evidence>
<evidence type="ECO:0000313" key="2">
    <source>
        <dbReference type="Proteomes" id="UP000240572"/>
    </source>
</evidence>
<proteinExistence type="predicted"/>
<dbReference type="RefSeq" id="WP_106524044.1">
    <property type="nucleotide sequence ID" value="NZ_PYGD01000007.1"/>
</dbReference>
<keyword evidence="2" id="KW-1185">Reference proteome</keyword>
<dbReference type="EMBL" id="PYGD01000007">
    <property type="protein sequence ID" value="PSK90773.1"/>
    <property type="molecule type" value="Genomic_DNA"/>
</dbReference>
<organism evidence="1 2">
    <name type="scientific">Taibaiella chishuiensis</name>
    <dbReference type="NCBI Taxonomy" id="1434707"/>
    <lineage>
        <taxon>Bacteria</taxon>
        <taxon>Pseudomonadati</taxon>
        <taxon>Bacteroidota</taxon>
        <taxon>Chitinophagia</taxon>
        <taxon>Chitinophagales</taxon>
        <taxon>Chitinophagaceae</taxon>
        <taxon>Taibaiella</taxon>
    </lineage>
</organism>
<name>A0A2P8D0N3_9BACT</name>
<protein>
    <submittedName>
        <fullName evidence="1">Uncharacterized protein</fullName>
    </submittedName>
</protein>
<dbReference type="OrthoDB" id="6372253at2"/>
<dbReference type="AlphaFoldDB" id="A0A2P8D0N3"/>
<reference evidence="1 2" key="1">
    <citation type="submission" date="2018-03" db="EMBL/GenBank/DDBJ databases">
        <title>Genomic Encyclopedia of Type Strains, Phase III (KMG-III): the genomes of soil and plant-associated and newly described type strains.</title>
        <authorList>
            <person name="Whitman W."/>
        </authorList>
    </citation>
    <scope>NUCLEOTIDE SEQUENCE [LARGE SCALE GENOMIC DNA]</scope>
    <source>
        <strain evidence="1 2">CGMCC 1.12700</strain>
    </source>
</reference>
<dbReference type="Proteomes" id="UP000240572">
    <property type="component" value="Unassembled WGS sequence"/>
</dbReference>
<comment type="caution">
    <text evidence="1">The sequence shown here is derived from an EMBL/GenBank/DDBJ whole genome shotgun (WGS) entry which is preliminary data.</text>
</comment>
<sequence>MKSKLDILERELSDLTEKEARYEKMFGKEFITSPAYLKDKIGRFESLQSMFGNSGGPEDRLALIGLRVRQDKVVRQLYPGFLRRLIYQTFKNVFSAQRNAKLKRAEAEKVSSVLGQARKAGFSGIGRNIEQQIKMGNREFIIPVSSHYVTANEKMEFQIKFKKDDLETYQIESYQATYRKLGEHSEIRSCIFHDGLQDEISTKQAHNLLAGRSVQVNGRGWIQLDFTDKDAEGNFKLKEFPLTYGYDVSKCVKALSLSTKLDPDLIEKLVLALKDGERIAITDGEVKVELEANPQKNEVMVFKQGILDVKAENWKKEINKTVEKLTENKAVDKAPKKRGVRV</sequence>
<accession>A0A2P8D0N3</accession>